<dbReference type="GO" id="GO:0006508">
    <property type="term" value="P:proteolysis"/>
    <property type="evidence" value="ECO:0007669"/>
    <property type="project" value="UniProtKB-KW"/>
</dbReference>
<dbReference type="AlphaFoldDB" id="A0A0D9WK81"/>
<dbReference type="Proteomes" id="UP000032180">
    <property type="component" value="Chromosome 5"/>
</dbReference>
<dbReference type="PANTHER" id="PTHR11802:SF58">
    <property type="entry name" value="CARBOXYPEPTIDASE"/>
    <property type="match status" value="1"/>
</dbReference>
<keyword evidence="2" id="KW-0378">Hydrolase</keyword>
<dbReference type="Gramene" id="LPERR05G22830.1">
    <property type="protein sequence ID" value="LPERR05G22830.1"/>
    <property type="gene ID" value="LPERR05G22830"/>
</dbReference>
<feature type="signal peptide" evidence="2">
    <location>
        <begin position="1"/>
        <end position="20"/>
    </location>
</feature>
<keyword evidence="2" id="KW-0645">Protease</keyword>
<feature type="chain" id="PRO_5006515243" description="Carboxypeptidase" evidence="2">
    <location>
        <begin position="21"/>
        <end position="370"/>
    </location>
</feature>
<dbReference type="InterPro" id="IPR018202">
    <property type="entry name" value="Ser_caboxypep_ser_AS"/>
</dbReference>
<reference evidence="4" key="2">
    <citation type="submission" date="2013-12" db="EMBL/GenBank/DDBJ databases">
        <authorList>
            <person name="Yu Y."/>
            <person name="Lee S."/>
            <person name="de Baynast K."/>
            <person name="Wissotski M."/>
            <person name="Liu L."/>
            <person name="Talag J."/>
            <person name="Goicoechea J."/>
            <person name="Angelova A."/>
            <person name="Jetty R."/>
            <person name="Kudrna D."/>
            <person name="Golser W."/>
            <person name="Rivera L."/>
            <person name="Zhang J."/>
            <person name="Wing R."/>
        </authorList>
    </citation>
    <scope>NUCLEOTIDE SEQUENCE</scope>
</reference>
<reference evidence="3 4" key="1">
    <citation type="submission" date="2012-08" db="EMBL/GenBank/DDBJ databases">
        <title>Oryza genome evolution.</title>
        <authorList>
            <person name="Wing R.A."/>
        </authorList>
    </citation>
    <scope>NUCLEOTIDE SEQUENCE</scope>
</reference>
<dbReference type="EC" id="3.4.16.-" evidence="2"/>
<comment type="similarity">
    <text evidence="1 2">Belongs to the peptidase S10 family.</text>
</comment>
<organism evidence="3 4">
    <name type="scientific">Leersia perrieri</name>
    <dbReference type="NCBI Taxonomy" id="77586"/>
    <lineage>
        <taxon>Eukaryota</taxon>
        <taxon>Viridiplantae</taxon>
        <taxon>Streptophyta</taxon>
        <taxon>Embryophyta</taxon>
        <taxon>Tracheophyta</taxon>
        <taxon>Spermatophyta</taxon>
        <taxon>Magnoliopsida</taxon>
        <taxon>Liliopsida</taxon>
        <taxon>Poales</taxon>
        <taxon>Poaceae</taxon>
        <taxon>BOP clade</taxon>
        <taxon>Oryzoideae</taxon>
        <taxon>Oryzeae</taxon>
        <taxon>Oryzinae</taxon>
        <taxon>Leersia</taxon>
    </lineage>
</organism>
<dbReference type="PROSITE" id="PS00131">
    <property type="entry name" value="CARBOXYPEPT_SER_SER"/>
    <property type="match status" value="1"/>
</dbReference>
<dbReference type="InterPro" id="IPR029058">
    <property type="entry name" value="AB_hydrolase_fold"/>
</dbReference>
<dbReference type="HOGENOM" id="CLU_008523_10_1_1"/>
<proteinExistence type="inferred from homology"/>
<dbReference type="EnsemblPlants" id="LPERR05G22830.1">
    <property type="protein sequence ID" value="LPERR05G22830.1"/>
    <property type="gene ID" value="LPERR05G22830"/>
</dbReference>
<dbReference type="PRINTS" id="PR00724">
    <property type="entry name" value="CRBOXYPTASEC"/>
</dbReference>
<dbReference type="STRING" id="77586.A0A0D9WK81"/>
<sequence>MAPPLFHLAVLAAAVSLSASNNSLSPNPFAWNRRFGLLFIDSPLGTGFSIAPSPAAIPRNQSVVAEHVLAALQSFYSLEPSFRARPLFLTGESYAGKTIPAAGSLIVTTNPKLPEEERINLRGVAIGNGMTHPVAQVTTHADIAYFMGLINPKQKREVEAMQAKAVELIGSEKWTEAYLLRESLLKWMEDASGVASLFDVDSNQSLLDAAAELVPLVNGAEAKAALGVAEAEWKMCSAAVGRAQQEDVMKSEKRHVETLLLRGPEEEGPTKTRVLLYGGVRDVKNGPVCTEAWVRELEWAGLAAFQEAERAMWRTRGGGEVAGSVQGHGGLVNVAVYGAGHFVPFSRRRASQEMIEDWVFEKGLFGGKAA</sequence>
<evidence type="ECO:0000313" key="3">
    <source>
        <dbReference type="EnsemblPlants" id="LPERR05G22830.1"/>
    </source>
</evidence>
<dbReference type="GO" id="GO:0004185">
    <property type="term" value="F:serine-type carboxypeptidase activity"/>
    <property type="evidence" value="ECO:0007669"/>
    <property type="project" value="UniProtKB-UniRule"/>
</dbReference>
<dbReference type="SUPFAM" id="SSF53474">
    <property type="entry name" value="alpha/beta-Hydrolases"/>
    <property type="match status" value="1"/>
</dbReference>
<evidence type="ECO:0000313" key="4">
    <source>
        <dbReference type="Proteomes" id="UP000032180"/>
    </source>
</evidence>
<dbReference type="PANTHER" id="PTHR11802">
    <property type="entry name" value="SERINE PROTEASE FAMILY S10 SERINE CARBOXYPEPTIDASE"/>
    <property type="match status" value="1"/>
</dbReference>
<accession>A0A0D9WK81</accession>
<dbReference type="InterPro" id="IPR001563">
    <property type="entry name" value="Peptidase_S10"/>
</dbReference>
<reference evidence="3" key="3">
    <citation type="submission" date="2015-04" db="UniProtKB">
        <authorList>
            <consortium name="EnsemblPlants"/>
        </authorList>
    </citation>
    <scope>IDENTIFICATION</scope>
</reference>
<dbReference type="eggNOG" id="KOG1282">
    <property type="taxonomic scope" value="Eukaryota"/>
</dbReference>
<evidence type="ECO:0000256" key="2">
    <source>
        <dbReference type="RuleBase" id="RU361156"/>
    </source>
</evidence>
<evidence type="ECO:0000256" key="1">
    <source>
        <dbReference type="ARBA" id="ARBA00009431"/>
    </source>
</evidence>
<name>A0A0D9WK81_9ORYZ</name>
<keyword evidence="4" id="KW-1185">Reference proteome</keyword>
<keyword evidence="2" id="KW-0121">Carboxypeptidase</keyword>
<keyword evidence="2" id="KW-0732">Signal</keyword>
<dbReference type="Gene3D" id="3.40.50.1820">
    <property type="entry name" value="alpha/beta hydrolase"/>
    <property type="match status" value="1"/>
</dbReference>
<protein>
    <recommendedName>
        <fullName evidence="2">Carboxypeptidase</fullName>
        <ecNumber evidence="2">3.4.16.-</ecNumber>
    </recommendedName>
</protein>
<dbReference type="Pfam" id="PF00450">
    <property type="entry name" value="Peptidase_S10"/>
    <property type="match status" value="1"/>
</dbReference>